<feature type="region of interest" description="Disordered" evidence="1">
    <location>
        <begin position="760"/>
        <end position="781"/>
    </location>
</feature>
<sequence length="937" mass="102228">MDHRSPDFSVTERLRRCLEQPLRIRPDWAAHGLDQPVIGFTSRAEPGTPTYLVRNAALVREVLADATGRFSNRPYAELGGGDFMLAMDGLPHDRQRHWVIAELFGGRAASQLPVQALARLAWDEASVLALKSDRFDAVALAREAALRFCAHLFGFPQQDLPLLGLVTQGVYDGLVHVILGRHIGLSPLTGWRRSTSARPRECVLQRVADHAHLRDPAGSRRRTEPDDLARCAVLQRELHQLRADLVARGAGPAGADFLPLCARLSDLPGEEQAAIVLGLIGGTIGNVQTSVALIVDRLLDAPADPAAALRRAAHALQADTGIDALAPLREAAWATLAAFPPVAFLPRQVRSHDLVLGGVPVPAGANLVLWLGEPDGSGPDWRQRVFTTPAPHDCIGDRLVMPLLLQLGAGMLRQPGLARDWDEPAGREQRLDRRWHFAARTLPLRQAREAGLRQQPLCVVMDVREPVAQHGRELARLIACAAPLIEQSLLESRHIHTAWFVLFNAGRQLALFTTYDGSFDAYIAYFADRVGPLFDLLFAHIVDAPVRRPIGRYPKEFVARIRKAHALHAPMGGYFFSAYPQQATADVQAADAWWRQRLGLGPRQRPLGQRPGTDQPVARAAHDALLAPSMSTEFEPARIARSAGLRLALQRHPIERVRAALADRAQALRDEADGLHAVMRDDGGVATAADADPETARRRILELVDAVPARVVERLRATQGGRGAAGAAAPAEALSQPEAEALVERLAAAMAGWPGLGPTGSVDASGEFGESDASDASGAPLRLRHQPGLQRVHGPLCVVMNIKAPHADHARDIARVIATGAPTIERSLREAGHVHFAWFVLLDGGRQLALLTNFDGDLDTYVDHFANEVGDLFDRLFEHLDDPPPLPVSRHPRAFVRRIHDYHDGHAPVGGYFFSACPALRVADIQHAGRAWRDRLR</sequence>
<dbReference type="RefSeq" id="WP_305749629.1">
    <property type="nucleotide sequence ID" value="NZ_JAUZEE010000005.1"/>
</dbReference>
<accession>A0ABT9G3L4</accession>
<dbReference type="EMBL" id="JAUZEE010000005">
    <property type="protein sequence ID" value="MDP4301071.1"/>
    <property type="molecule type" value="Genomic_DNA"/>
</dbReference>
<reference evidence="2 3" key="1">
    <citation type="submission" date="2023-08" db="EMBL/GenBank/DDBJ databases">
        <authorList>
            <person name="Roldan D.M."/>
            <person name="Menes R.J."/>
        </authorList>
    </citation>
    <scope>NUCLEOTIDE SEQUENCE [LARGE SCALE GENOMIC DNA]</scope>
    <source>
        <strain evidence="2 3">CCM 2812</strain>
    </source>
</reference>
<dbReference type="SUPFAM" id="SSF48264">
    <property type="entry name" value="Cytochrome P450"/>
    <property type="match status" value="1"/>
</dbReference>
<evidence type="ECO:0000256" key="1">
    <source>
        <dbReference type="SAM" id="MobiDB-lite"/>
    </source>
</evidence>
<proteinExistence type="predicted"/>
<dbReference type="InterPro" id="IPR036396">
    <property type="entry name" value="Cyt_P450_sf"/>
</dbReference>
<name>A0ABT9G3L4_LEPDI</name>
<keyword evidence="3" id="KW-1185">Reference proteome</keyword>
<evidence type="ECO:0000313" key="2">
    <source>
        <dbReference type="EMBL" id="MDP4301071.1"/>
    </source>
</evidence>
<evidence type="ECO:0000313" key="3">
    <source>
        <dbReference type="Proteomes" id="UP001235760"/>
    </source>
</evidence>
<dbReference type="Gene3D" id="1.10.630.10">
    <property type="entry name" value="Cytochrome P450"/>
    <property type="match status" value="1"/>
</dbReference>
<protein>
    <recommendedName>
        <fullName evidence="4">Cytochrome P450</fullName>
    </recommendedName>
</protein>
<organism evidence="2 3">
    <name type="scientific">Leptothrix discophora</name>
    <dbReference type="NCBI Taxonomy" id="89"/>
    <lineage>
        <taxon>Bacteria</taxon>
        <taxon>Pseudomonadati</taxon>
        <taxon>Pseudomonadota</taxon>
        <taxon>Betaproteobacteria</taxon>
        <taxon>Burkholderiales</taxon>
        <taxon>Sphaerotilaceae</taxon>
        <taxon>Leptothrix</taxon>
    </lineage>
</organism>
<dbReference type="Proteomes" id="UP001235760">
    <property type="component" value="Unassembled WGS sequence"/>
</dbReference>
<comment type="caution">
    <text evidence="2">The sequence shown here is derived from an EMBL/GenBank/DDBJ whole genome shotgun (WGS) entry which is preliminary data.</text>
</comment>
<evidence type="ECO:0008006" key="4">
    <source>
        <dbReference type="Google" id="ProtNLM"/>
    </source>
</evidence>
<gene>
    <name evidence="2" type="ORF">Q8X39_10530</name>
</gene>